<evidence type="ECO:0000256" key="1">
    <source>
        <dbReference type="ARBA" id="ARBA00004651"/>
    </source>
</evidence>
<dbReference type="InterPro" id="IPR036878">
    <property type="entry name" value="Glu_permease_IIB"/>
</dbReference>
<keyword evidence="3" id="KW-1003">Cell membrane</keyword>
<dbReference type="Gene3D" id="3.30.1360.60">
    <property type="entry name" value="Glucose permease domain IIB"/>
    <property type="match status" value="1"/>
</dbReference>
<keyword evidence="10 12" id="KW-0472">Membrane</keyword>
<feature type="transmembrane region" description="Helical" evidence="12">
    <location>
        <begin position="213"/>
        <end position="232"/>
    </location>
</feature>
<evidence type="ECO:0000256" key="12">
    <source>
        <dbReference type="SAM" id="Phobius"/>
    </source>
</evidence>
<keyword evidence="4" id="KW-0762">Sugar transport</keyword>
<protein>
    <submittedName>
        <fullName evidence="15">PTS transporter subunit EIIC</fullName>
    </submittedName>
</protein>
<evidence type="ECO:0000256" key="6">
    <source>
        <dbReference type="ARBA" id="ARBA00022683"/>
    </source>
</evidence>
<evidence type="ECO:0000256" key="4">
    <source>
        <dbReference type="ARBA" id="ARBA00022597"/>
    </source>
</evidence>
<dbReference type="Proteomes" id="UP000632377">
    <property type="component" value="Unassembled WGS sequence"/>
</dbReference>
<feature type="transmembrane region" description="Helical" evidence="12">
    <location>
        <begin position="425"/>
        <end position="445"/>
    </location>
</feature>
<keyword evidence="8" id="KW-0418">Kinase</keyword>
<dbReference type="PANTHER" id="PTHR30175">
    <property type="entry name" value="PHOSPHOTRANSFERASE SYSTEM TRANSPORT PROTEIN"/>
    <property type="match status" value="1"/>
</dbReference>
<dbReference type="InterPro" id="IPR003352">
    <property type="entry name" value="PTS_EIIC"/>
</dbReference>
<evidence type="ECO:0000256" key="7">
    <source>
        <dbReference type="ARBA" id="ARBA00022692"/>
    </source>
</evidence>
<dbReference type="InterPro" id="IPR013013">
    <property type="entry name" value="PTS_EIIC_1"/>
</dbReference>
<dbReference type="PANTHER" id="PTHR30175:SF1">
    <property type="entry name" value="PTS SYSTEM ARBUTIN-, CELLOBIOSE-, AND SALICIN-SPECIFIC EIIBC COMPONENT-RELATED"/>
    <property type="match status" value="1"/>
</dbReference>
<comment type="caution">
    <text evidence="15">The sequence shown here is derived from an EMBL/GenBank/DDBJ whole genome shotgun (WGS) entry which is preliminary data.</text>
</comment>
<keyword evidence="2" id="KW-0813">Transport</keyword>
<reference evidence="15 16" key="1">
    <citation type="submission" date="2021-01" db="EMBL/GenBank/DDBJ databases">
        <title>Genome public.</title>
        <authorList>
            <person name="Liu C."/>
            <person name="Sun Q."/>
        </authorList>
    </citation>
    <scope>NUCLEOTIDE SEQUENCE [LARGE SCALE GENOMIC DNA]</scope>
    <source>
        <strain evidence="15 16">YIM B02515</strain>
    </source>
</reference>
<name>A0ABS1T6K3_9CLOT</name>
<feature type="domain" description="PTS EIIB type-1" evidence="13">
    <location>
        <begin position="3"/>
        <end position="85"/>
    </location>
</feature>
<keyword evidence="7 12" id="KW-0812">Transmembrane</keyword>
<feature type="transmembrane region" description="Helical" evidence="12">
    <location>
        <begin position="324"/>
        <end position="345"/>
    </location>
</feature>
<dbReference type="PROSITE" id="PS51098">
    <property type="entry name" value="PTS_EIIB_TYPE_1"/>
    <property type="match status" value="1"/>
</dbReference>
<dbReference type="SUPFAM" id="SSF55604">
    <property type="entry name" value="Glucose permease domain IIB"/>
    <property type="match status" value="1"/>
</dbReference>
<dbReference type="CDD" id="cd00212">
    <property type="entry name" value="PTS_IIB_glc"/>
    <property type="match status" value="1"/>
</dbReference>
<dbReference type="InterPro" id="IPR018113">
    <property type="entry name" value="PTrfase_EIIB_Cys"/>
</dbReference>
<feature type="transmembrane region" description="Helical" evidence="12">
    <location>
        <begin position="383"/>
        <end position="405"/>
    </location>
</feature>
<feature type="transmembrane region" description="Helical" evidence="12">
    <location>
        <begin position="272"/>
        <end position="292"/>
    </location>
</feature>
<evidence type="ECO:0000313" key="15">
    <source>
        <dbReference type="EMBL" id="MBL4934982.1"/>
    </source>
</evidence>
<evidence type="ECO:0000256" key="10">
    <source>
        <dbReference type="ARBA" id="ARBA00023136"/>
    </source>
</evidence>
<evidence type="ECO:0000256" key="8">
    <source>
        <dbReference type="ARBA" id="ARBA00022777"/>
    </source>
</evidence>
<feature type="transmembrane region" description="Helical" evidence="12">
    <location>
        <begin position="244"/>
        <end position="266"/>
    </location>
</feature>
<gene>
    <name evidence="15" type="ORF">JK636_04330</name>
</gene>
<keyword evidence="16" id="KW-1185">Reference proteome</keyword>
<evidence type="ECO:0000259" key="14">
    <source>
        <dbReference type="PROSITE" id="PS51103"/>
    </source>
</evidence>
<dbReference type="PROSITE" id="PS01035">
    <property type="entry name" value="PTS_EIIB_TYPE_1_CYS"/>
    <property type="match status" value="1"/>
</dbReference>
<dbReference type="Pfam" id="PF02378">
    <property type="entry name" value="PTS_EIIC"/>
    <property type="match status" value="1"/>
</dbReference>
<evidence type="ECO:0000259" key="13">
    <source>
        <dbReference type="PROSITE" id="PS51098"/>
    </source>
</evidence>
<keyword evidence="9 12" id="KW-1133">Transmembrane helix</keyword>
<accession>A0ABS1T6K3</accession>
<keyword evidence="5" id="KW-0808">Transferase</keyword>
<evidence type="ECO:0000256" key="3">
    <source>
        <dbReference type="ARBA" id="ARBA00022475"/>
    </source>
</evidence>
<organism evidence="15 16">
    <name type="scientific">Clostridium rhizosphaerae</name>
    <dbReference type="NCBI Taxonomy" id="2803861"/>
    <lineage>
        <taxon>Bacteria</taxon>
        <taxon>Bacillati</taxon>
        <taxon>Bacillota</taxon>
        <taxon>Clostridia</taxon>
        <taxon>Eubacteriales</taxon>
        <taxon>Clostridiaceae</taxon>
        <taxon>Clostridium</taxon>
    </lineage>
</organism>
<dbReference type="EMBL" id="JAESWC010000002">
    <property type="protein sequence ID" value="MBL4934982.1"/>
    <property type="molecule type" value="Genomic_DNA"/>
</dbReference>
<dbReference type="InterPro" id="IPR001996">
    <property type="entry name" value="PTS_IIB_1"/>
</dbReference>
<evidence type="ECO:0000256" key="2">
    <source>
        <dbReference type="ARBA" id="ARBA00022448"/>
    </source>
</evidence>
<dbReference type="PROSITE" id="PS51103">
    <property type="entry name" value="PTS_EIIC_TYPE_1"/>
    <property type="match status" value="1"/>
</dbReference>
<comment type="subcellular location">
    <subcellularLocation>
        <location evidence="1">Cell membrane</location>
        <topology evidence="1">Multi-pass membrane protein</topology>
    </subcellularLocation>
</comment>
<feature type="domain" description="PTS EIIC type-1" evidence="14">
    <location>
        <begin position="108"/>
        <end position="457"/>
    </location>
</feature>
<proteinExistence type="predicted"/>
<keyword evidence="6" id="KW-0598">Phosphotransferase system</keyword>
<dbReference type="InterPro" id="IPR050558">
    <property type="entry name" value="PTS_Sugar-Specific_Components"/>
</dbReference>
<feature type="active site" description="Phosphocysteine intermediate; for EIIB activity" evidence="11">
    <location>
        <position position="25"/>
    </location>
</feature>
<evidence type="ECO:0000256" key="11">
    <source>
        <dbReference type="PROSITE-ProRule" id="PRU00421"/>
    </source>
</evidence>
<dbReference type="RefSeq" id="WP_202748727.1">
    <property type="nucleotide sequence ID" value="NZ_JAESWC010000002.1"/>
</dbReference>
<evidence type="ECO:0000256" key="9">
    <source>
        <dbReference type="ARBA" id="ARBA00022989"/>
    </source>
</evidence>
<dbReference type="Pfam" id="PF00367">
    <property type="entry name" value="PTS_EIIB"/>
    <property type="match status" value="1"/>
</dbReference>
<feature type="transmembrane region" description="Helical" evidence="12">
    <location>
        <begin position="175"/>
        <end position="193"/>
    </location>
</feature>
<evidence type="ECO:0000256" key="5">
    <source>
        <dbReference type="ARBA" id="ARBA00022679"/>
    </source>
</evidence>
<evidence type="ECO:0000313" key="16">
    <source>
        <dbReference type="Proteomes" id="UP000632377"/>
    </source>
</evidence>
<feature type="transmembrane region" description="Helical" evidence="12">
    <location>
        <begin position="102"/>
        <end position="124"/>
    </location>
</feature>
<sequence length="457" mass="50004">MKHEKLVKDILKVIDKENIKDVFFCVTRLRFILKDMSKFDKKALENIEGIMQVKTVGDQLQLVVGSKIQSVYNEFCEISGIQKNEEVDAVEEEKKKFELKNFGTSILNTLSSIFVPVMPVFVAGGMMKSLVLILSMLKVISAESGIMAVLNAISDAPFYFLPFMVGYTTAKKFKLNELFGLMIAGVLLYPTFMNQTAGKTVSFLFMSIPPLNYASSVLPTILCVIAFAYLYKLVDRFIPNNLKLVFSGLITFTIFMPILLAIVAPIGNFLGIQLSNITVGLFSTLGPVAGALFAEFMPFIIMAGMHTALAPIMIQNLSSLGYDFLLPAFFINNIAVAGATLGAAFKIKDSKMKAAAFSSGGLGIIGITEPALYSISIHYKQPLFGAMIGGAVGGFIYTLLNVVAYAYTMPEIFSLPTYIHGGSNLIKIIISILAAFIASFVYSFIFTKEKKGVKVNE</sequence>